<accession>A0A2P2IRX4</accession>
<dbReference type="EMBL" id="GGEC01003473">
    <property type="protein sequence ID" value="MBW83956.1"/>
    <property type="molecule type" value="Transcribed_RNA"/>
</dbReference>
<protein>
    <submittedName>
        <fullName evidence="2">Uncharacterized protein</fullName>
    </submittedName>
</protein>
<evidence type="ECO:0000313" key="2">
    <source>
        <dbReference type="EMBL" id="MBW83956.1"/>
    </source>
</evidence>
<proteinExistence type="predicted"/>
<reference evidence="2" key="1">
    <citation type="submission" date="2018-02" db="EMBL/GenBank/DDBJ databases">
        <title>Rhizophora mucronata_Transcriptome.</title>
        <authorList>
            <person name="Meera S.P."/>
            <person name="Sreeshan A."/>
            <person name="Augustine A."/>
        </authorList>
    </citation>
    <scope>NUCLEOTIDE SEQUENCE</scope>
    <source>
        <tissue evidence="2">Leaf</tissue>
    </source>
</reference>
<feature type="region of interest" description="Disordered" evidence="1">
    <location>
        <begin position="30"/>
        <end position="56"/>
    </location>
</feature>
<organism evidence="2">
    <name type="scientific">Rhizophora mucronata</name>
    <name type="common">Asiatic mangrove</name>
    <dbReference type="NCBI Taxonomy" id="61149"/>
    <lineage>
        <taxon>Eukaryota</taxon>
        <taxon>Viridiplantae</taxon>
        <taxon>Streptophyta</taxon>
        <taxon>Embryophyta</taxon>
        <taxon>Tracheophyta</taxon>
        <taxon>Spermatophyta</taxon>
        <taxon>Magnoliopsida</taxon>
        <taxon>eudicotyledons</taxon>
        <taxon>Gunneridae</taxon>
        <taxon>Pentapetalae</taxon>
        <taxon>rosids</taxon>
        <taxon>fabids</taxon>
        <taxon>Malpighiales</taxon>
        <taxon>Rhizophoraceae</taxon>
        <taxon>Rhizophora</taxon>
    </lineage>
</organism>
<sequence length="68" mass="7681">MQVNSTQNNLNHPKISMVGIKSLQIEIPKGTDKKKEAILKEGRGPPRKRREDPSKVECKKTPIIADLF</sequence>
<name>A0A2P2IRX4_RHIMU</name>
<evidence type="ECO:0000256" key="1">
    <source>
        <dbReference type="SAM" id="MobiDB-lite"/>
    </source>
</evidence>
<dbReference type="AlphaFoldDB" id="A0A2P2IRX4"/>